<dbReference type="GO" id="GO:0008312">
    <property type="term" value="F:7S RNA binding"/>
    <property type="evidence" value="ECO:0007669"/>
    <property type="project" value="InterPro"/>
</dbReference>
<dbReference type="Gene3D" id="1.10.260.30">
    <property type="entry name" value="Signal recognition particle, SRP54 subunit, M-domain"/>
    <property type="match status" value="1"/>
</dbReference>
<sequence>MLSKMPGMSQVPDAVKSQMDDSILVKMEAIISSMTKKERQKPEIIKGSRKRRIAMDREHKCKTSTAY</sequence>
<accession>A0A379FI18</accession>
<feature type="region of interest" description="Disordered" evidence="1">
    <location>
        <begin position="37"/>
        <end position="67"/>
    </location>
</feature>
<dbReference type="AlphaFoldDB" id="A0A379FI18"/>
<dbReference type="GO" id="GO:0006614">
    <property type="term" value="P:SRP-dependent cotranslational protein targeting to membrane"/>
    <property type="evidence" value="ECO:0007669"/>
    <property type="project" value="InterPro"/>
</dbReference>
<dbReference type="EMBL" id="UGTS01000004">
    <property type="protein sequence ID" value="SUC20001.1"/>
    <property type="molecule type" value="Genomic_DNA"/>
</dbReference>
<organism evidence="3 4">
    <name type="scientific">Proteus mirabilis</name>
    <dbReference type="NCBI Taxonomy" id="584"/>
    <lineage>
        <taxon>Bacteria</taxon>
        <taxon>Pseudomonadati</taxon>
        <taxon>Pseudomonadota</taxon>
        <taxon>Gammaproteobacteria</taxon>
        <taxon>Enterobacterales</taxon>
        <taxon>Morganellaceae</taxon>
        <taxon>Proteus</taxon>
    </lineage>
</organism>
<protein>
    <submittedName>
        <fullName evidence="3">Signal recognition particle protein</fullName>
    </submittedName>
</protein>
<proteinExistence type="predicted"/>
<evidence type="ECO:0000256" key="1">
    <source>
        <dbReference type="SAM" id="MobiDB-lite"/>
    </source>
</evidence>
<gene>
    <name evidence="3" type="primary">ffh_1</name>
    <name evidence="3" type="ORF">NCTC11938_01587</name>
</gene>
<dbReference type="SUPFAM" id="SSF47446">
    <property type="entry name" value="Signal peptide-binding domain"/>
    <property type="match status" value="1"/>
</dbReference>
<dbReference type="Pfam" id="PF02978">
    <property type="entry name" value="SRP_SPB"/>
    <property type="match status" value="1"/>
</dbReference>
<evidence type="ECO:0000259" key="2">
    <source>
        <dbReference type="Pfam" id="PF02978"/>
    </source>
</evidence>
<reference evidence="3 4" key="1">
    <citation type="submission" date="2018-06" db="EMBL/GenBank/DDBJ databases">
        <authorList>
            <consortium name="Pathogen Informatics"/>
            <person name="Doyle S."/>
        </authorList>
    </citation>
    <scope>NUCLEOTIDE SEQUENCE [LARGE SCALE GENOMIC DNA]</scope>
    <source>
        <strain evidence="3 4">NCTC11938</strain>
    </source>
</reference>
<name>A0A379FI18_PROMI</name>
<dbReference type="Proteomes" id="UP000254191">
    <property type="component" value="Unassembled WGS sequence"/>
</dbReference>
<evidence type="ECO:0000313" key="4">
    <source>
        <dbReference type="Proteomes" id="UP000254191"/>
    </source>
</evidence>
<feature type="compositionally biased region" description="Basic and acidic residues" evidence="1">
    <location>
        <begin position="37"/>
        <end position="46"/>
    </location>
</feature>
<evidence type="ECO:0000313" key="3">
    <source>
        <dbReference type="EMBL" id="SUC20001.1"/>
    </source>
</evidence>
<feature type="domain" description="Signal recognition particle SRP54 subunit M-domain" evidence="2">
    <location>
        <begin position="1"/>
        <end position="55"/>
    </location>
</feature>
<dbReference type="InterPro" id="IPR036891">
    <property type="entry name" value="Signal_recog_part_SRP54_M_sf"/>
</dbReference>
<dbReference type="InterPro" id="IPR004125">
    <property type="entry name" value="Signal_recog_particle_SRP54_M"/>
</dbReference>
<dbReference type="GO" id="GO:0048500">
    <property type="term" value="C:signal recognition particle"/>
    <property type="evidence" value="ECO:0007669"/>
    <property type="project" value="InterPro"/>
</dbReference>